<keyword evidence="3" id="KW-1185">Reference proteome</keyword>
<name>A0A0K1PP20_9BACT</name>
<feature type="region of interest" description="Disordered" evidence="1">
    <location>
        <begin position="101"/>
        <end position="121"/>
    </location>
</feature>
<dbReference type="AlphaFoldDB" id="A0A0K1PP20"/>
<dbReference type="Gene3D" id="1.25.40.10">
    <property type="entry name" value="Tetratricopeptide repeat domain"/>
    <property type="match status" value="1"/>
</dbReference>
<dbReference type="OrthoDB" id="5526694at2"/>
<gene>
    <name evidence="2" type="ORF">AKJ09_01916</name>
</gene>
<dbReference type="STRING" id="1391654.AKJ09_01916"/>
<dbReference type="InterPro" id="IPR011990">
    <property type="entry name" value="TPR-like_helical_dom_sf"/>
</dbReference>
<dbReference type="KEGG" id="llu:AKJ09_01916"/>
<proteinExistence type="predicted"/>
<organism evidence="2 3">
    <name type="scientific">Labilithrix luteola</name>
    <dbReference type="NCBI Taxonomy" id="1391654"/>
    <lineage>
        <taxon>Bacteria</taxon>
        <taxon>Pseudomonadati</taxon>
        <taxon>Myxococcota</taxon>
        <taxon>Polyangia</taxon>
        <taxon>Polyangiales</taxon>
        <taxon>Labilitrichaceae</taxon>
        <taxon>Labilithrix</taxon>
    </lineage>
</organism>
<dbReference type="RefSeq" id="WP_146646731.1">
    <property type="nucleotide sequence ID" value="NZ_CP012333.1"/>
</dbReference>
<evidence type="ECO:0000313" key="3">
    <source>
        <dbReference type="Proteomes" id="UP000064967"/>
    </source>
</evidence>
<dbReference type="Proteomes" id="UP000064967">
    <property type="component" value="Chromosome"/>
</dbReference>
<evidence type="ECO:0000313" key="2">
    <source>
        <dbReference type="EMBL" id="AKU95252.1"/>
    </source>
</evidence>
<reference evidence="2 3" key="1">
    <citation type="submission" date="2015-08" db="EMBL/GenBank/DDBJ databases">
        <authorList>
            <person name="Babu N.S."/>
            <person name="Beckwith C.J."/>
            <person name="Beseler K.G."/>
            <person name="Brison A."/>
            <person name="Carone J.V."/>
            <person name="Caskin T.P."/>
            <person name="Diamond M."/>
            <person name="Durham M.E."/>
            <person name="Foxe J.M."/>
            <person name="Go M."/>
            <person name="Henderson B.A."/>
            <person name="Jones I.B."/>
            <person name="McGettigan J.A."/>
            <person name="Micheletti S.J."/>
            <person name="Nasrallah M.E."/>
            <person name="Ortiz D."/>
            <person name="Piller C.R."/>
            <person name="Privatt S.R."/>
            <person name="Schneider S.L."/>
            <person name="Sharp S."/>
            <person name="Smith T.C."/>
            <person name="Stanton J.D."/>
            <person name="Ullery H.E."/>
            <person name="Wilson R.J."/>
            <person name="Serrano M.G."/>
            <person name="Buck G."/>
            <person name="Lee V."/>
            <person name="Wang Y."/>
            <person name="Carvalho R."/>
            <person name="Voegtly L."/>
            <person name="Shi R."/>
            <person name="Duckworth R."/>
            <person name="Johnson A."/>
            <person name="Loviza R."/>
            <person name="Walstead R."/>
            <person name="Shah Z."/>
            <person name="Kiflezghi M."/>
            <person name="Wade K."/>
            <person name="Ball S.L."/>
            <person name="Bradley K.W."/>
            <person name="Asai D.J."/>
            <person name="Bowman C.A."/>
            <person name="Russell D.A."/>
            <person name="Pope W.H."/>
            <person name="Jacobs-Sera D."/>
            <person name="Hendrix R.W."/>
            <person name="Hatfull G.F."/>
        </authorList>
    </citation>
    <scope>NUCLEOTIDE SEQUENCE [LARGE SCALE GENOMIC DNA]</scope>
    <source>
        <strain evidence="2 3">DSM 27648</strain>
    </source>
</reference>
<evidence type="ECO:0000256" key="1">
    <source>
        <dbReference type="SAM" id="MobiDB-lite"/>
    </source>
</evidence>
<sequence>MSDPRRYLDDDGSQPLARKLLRSATKDGLDEARAEELARVFAAATERTTAMAPSRGFSVAKWGLFAAVASLLVGGATIIHRNAPAPVASVDTVSVAPAAPVVNDESSPSPAEEGPTTISASALPDAPAARANEPAKAAPIVPNASNDADDLLAEARALERVRSAIAARRTDDARAGLEDYRRTFPKKLLAKEAQVLEIESLLAEGRRDEAKERAQAFLASSPNSPYATRVRSLLASRPLP</sequence>
<protein>
    <submittedName>
        <fullName evidence="2">Uncharacterized protein</fullName>
    </submittedName>
</protein>
<accession>A0A0K1PP20</accession>
<dbReference type="EMBL" id="CP012333">
    <property type="protein sequence ID" value="AKU95252.1"/>
    <property type="molecule type" value="Genomic_DNA"/>
</dbReference>